<reference evidence="1" key="1">
    <citation type="submission" date="2019-10" db="EMBL/GenBank/DDBJ databases">
        <authorList>
            <person name="Nor Muhammad N."/>
        </authorList>
    </citation>
    <scope>NUCLEOTIDE SEQUENCE</scope>
</reference>
<proteinExistence type="predicted"/>
<evidence type="ECO:0000313" key="1">
    <source>
        <dbReference type="EMBL" id="VWO98404.1"/>
    </source>
</evidence>
<dbReference type="AlphaFoldDB" id="A0A5K1JZK3"/>
<organism evidence="1">
    <name type="scientific">Ganoderma boninense</name>
    <dbReference type="NCBI Taxonomy" id="34458"/>
    <lineage>
        <taxon>Eukaryota</taxon>
        <taxon>Fungi</taxon>
        <taxon>Dikarya</taxon>
        <taxon>Basidiomycota</taxon>
        <taxon>Agaricomycotina</taxon>
        <taxon>Agaricomycetes</taxon>
        <taxon>Polyporales</taxon>
        <taxon>Polyporaceae</taxon>
        <taxon>Ganoderma</taxon>
    </lineage>
</organism>
<gene>
    <name evidence="1" type="primary">Q8Y0J2</name>
</gene>
<dbReference type="EMBL" id="LR726925">
    <property type="protein sequence ID" value="VWO98404.1"/>
    <property type="molecule type" value="Genomic_DNA"/>
</dbReference>
<accession>A0A5K1JZK3</accession>
<dbReference type="EC" id="1.1.1.100" evidence="1"/>
<protein>
    <submittedName>
        <fullName evidence="1">Probable 3-oxoacyl-[acyl-carrier-protein] reductase oxidoreductase (EC)</fullName>
        <ecNumber evidence="1">1.1.1.100</ecNumber>
    </submittedName>
</protein>
<name>A0A5K1JZK3_9APHY</name>
<sequence>MHQLRALTITFNLDDDPDYRSWTSDPRLEPLSAAAVSRLTRVTVPAVLLPSFSVSCLQHITLTNMCGRFSPEGRLASYEGLCQALAICAASLESLVLLNVAPRAYDSPSPSLSISLPALRHLRITDTARRCTLALSHIAFPDSTHIGCTNVDNGALCATLPIDSASVNAHLSATDSVAIRSTADATSVHCLAGPDGREVLCVGLAGIRRGLRPDDLVRLFRQGARVTRLTVAGLDGRDVPGVEFRAFPHLVRLDVSGEMAGYVLQNLARRDDEAGDLDGVRRRGNGVCPGLETLVVDFHFAQGTVKGELGAALRNGDVSVVEADLHRRCTELVRTLAQRLQMGGSNISRLEFGCTEQSRFVGPNERKCTPTLRVWPTGSESWRPIVEPLEKLVDGPVVFTGYHFFAVDQLKAQ</sequence>
<dbReference type="GO" id="GO:0004316">
    <property type="term" value="F:3-oxoacyl-[acyl-carrier-protein] reductase (NADPH) activity"/>
    <property type="evidence" value="ECO:0007669"/>
    <property type="project" value="UniProtKB-EC"/>
</dbReference>
<keyword evidence="1" id="KW-0560">Oxidoreductase</keyword>